<gene>
    <name evidence="9" type="ORF">EH244_05210</name>
    <name evidence="10" type="ORF">EJO66_02640</name>
    <name evidence="11" type="ORF">FB547_102344</name>
</gene>
<evidence type="ECO:0000313" key="14">
    <source>
        <dbReference type="Proteomes" id="UP000319722"/>
    </source>
</evidence>
<evidence type="ECO:0000256" key="3">
    <source>
        <dbReference type="ARBA" id="ARBA00022475"/>
    </source>
</evidence>
<evidence type="ECO:0000256" key="7">
    <source>
        <dbReference type="RuleBase" id="RU363032"/>
    </source>
</evidence>
<dbReference type="PANTHER" id="PTHR43163">
    <property type="entry name" value="DIPEPTIDE TRANSPORT SYSTEM PERMEASE PROTEIN DPPB-RELATED"/>
    <property type="match status" value="1"/>
</dbReference>
<evidence type="ECO:0000313" key="10">
    <source>
        <dbReference type="EMBL" id="RSZ44887.1"/>
    </source>
</evidence>
<evidence type="ECO:0000313" key="9">
    <source>
        <dbReference type="EMBL" id="RRH91623.1"/>
    </source>
</evidence>
<keyword evidence="3" id="KW-1003">Cell membrane</keyword>
<comment type="caution">
    <text evidence="9">The sequence shown here is derived from an EMBL/GenBank/DDBJ whole genome shotgun (WGS) entry which is preliminary data.</text>
</comment>
<dbReference type="InterPro" id="IPR035906">
    <property type="entry name" value="MetI-like_sf"/>
</dbReference>
<keyword evidence="2 7" id="KW-0813">Transport</keyword>
<dbReference type="EMBL" id="RXFQ01000001">
    <property type="protein sequence ID" value="RSZ44887.1"/>
    <property type="molecule type" value="Genomic_DNA"/>
</dbReference>
<dbReference type="AlphaFoldDB" id="A0A3P3EZ06"/>
<dbReference type="GO" id="GO:0005886">
    <property type="term" value="C:plasma membrane"/>
    <property type="evidence" value="ECO:0007669"/>
    <property type="project" value="UniProtKB-SubCell"/>
</dbReference>
<keyword evidence="6 7" id="KW-0472">Membrane</keyword>
<dbReference type="Pfam" id="PF00528">
    <property type="entry name" value="BPD_transp_1"/>
    <property type="match status" value="1"/>
</dbReference>
<dbReference type="Proteomes" id="UP000271590">
    <property type="component" value="Unassembled WGS sequence"/>
</dbReference>
<dbReference type="GO" id="GO:0055085">
    <property type="term" value="P:transmembrane transport"/>
    <property type="evidence" value="ECO:0007669"/>
    <property type="project" value="InterPro"/>
</dbReference>
<feature type="transmembrane region" description="Helical" evidence="7">
    <location>
        <begin position="178"/>
        <end position="197"/>
    </location>
</feature>
<feature type="transmembrane region" description="Helical" evidence="7">
    <location>
        <begin position="135"/>
        <end position="158"/>
    </location>
</feature>
<comment type="subcellular location">
    <subcellularLocation>
        <location evidence="1 7">Cell membrane</location>
        <topology evidence="1 7">Multi-pass membrane protein</topology>
    </subcellularLocation>
</comment>
<keyword evidence="4 7" id="KW-0812">Transmembrane</keyword>
<reference evidence="9 13" key="1">
    <citation type="submission" date="2018-11" db="EMBL/GenBank/DDBJ databases">
        <title>The genome of Variovorax sp T529.</title>
        <authorList>
            <person name="Gao J."/>
        </authorList>
    </citation>
    <scope>NUCLEOTIDE SEQUENCE [LARGE SCALE GENOMIC DNA]</scope>
    <source>
        <strain evidence="9 13">T529</strain>
    </source>
</reference>
<accession>A0A3P3EZ06</accession>
<evidence type="ECO:0000256" key="5">
    <source>
        <dbReference type="ARBA" id="ARBA00022989"/>
    </source>
</evidence>
<reference evidence="10 12" key="2">
    <citation type="submission" date="2018-12" db="EMBL/GenBank/DDBJ databases">
        <title>The genome sequences of strain 502.</title>
        <authorList>
            <person name="Gao J."/>
            <person name="Sun J."/>
        </authorList>
    </citation>
    <scope>NUCLEOTIDE SEQUENCE [LARGE SCALE GENOMIC DNA]</scope>
    <source>
        <strain evidence="10 12">502</strain>
    </source>
</reference>
<dbReference type="OrthoDB" id="9803623at2"/>
<feature type="transmembrane region" description="Helical" evidence="7">
    <location>
        <begin position="281"/>
        <end position="307"/>
    </location>
</feature>
<dbReference type="Proteomes" id="UP000319722">
    <property type="component" value="Unassembled WGS sequence"/>
</dbReference>
<evidence type="ECO:0000256" key="4">
    <source>
        <dbReference type="ARBA" id="ARBA00022692"/>
    </source>
</evidence>
<evidence type="ECO:0000256" key="2">
    <source>
        <dbReference type="ARBA" id="ARBA00022448"/>
    </source>
</evidence>
<reference evidence="11 14" key="3">
    <citation type="submission" date="2019-06" db="EMBL/GenBank/DDBJ databases">
        <title>Sorghum-associated microbial communities from plants grown in Nebraska, USA.</title>
        <authorList>
            <person name="Schachtman D."/>
        </authorList>
    </citation>
    <scope>NUCLEOTIDE SEQUENCE [LARGE SCALE GENOMIC DNA]</scope>
    <source>
        <strain evidence="11 14">T529</strain>
    </source>
</reference>
<comment type="similarity">
    <text evidence="7">Belongs to the binding-protein-dependent transport system permease family.</text>
</comment>
<dbReference type="EMBL" id="RQXU01000002">
    <property type="protein sequence ID" value="RRH91623.1"/>
    <property type="molecule type" value="Genomic_DNA"/>
</dbReference>
<feature type="transmembrane region" description="Helical" evidence="7">
    <location>
        <begin position="100"/>
        <end position="123"/>
    </location>
</feature>
<feature type="domain" description="ABC transmembrane type-1" evidence="8">
    <location>
        <begin position="95"/>
        <end position="304"/>
    </location>
</feature>
<keyword evidence="5 7" id="KW-1133">Transmembrane helix</keyword>
<keyword evidence="12" id="KW-1185">Reference proteome</keyword>
<evidence type="ECO:0000256" key="1">
    <source>
        <dbReference type="ARBA" id="ARBA00004651"/>
    </source>
</evidence>
<dbReference type="PANTHER" id="PTHR43163:SF3">
    <property type="entry name" value="PEPTIDE ABC TRANSPORTER PERMEASE PROTEIN"/>
    <property type="match status" value="1"/>
</dbReference>
<dbReference type="SUPFAM" id="SSF161098">
    <property type="entry name" value="MetI-like"/>
    <property type="match status" value="1"/>
</dbReference>
<evidence type="ECO:0000313" key="11">
    <source>
        <dbReference type="EMBL" id="TWD88641.1"/>
    </source>
</evidence>
<sequence length="313" mass="33314">MFRYLASRAAGMLVVLAIVAVLVFVLTRAASGDPVSVLLGDQATAADIARVQKEYGLDKPLPLQFGYWLREVLQGNLGTSIFLQRPVTQALWERAEPTTLLALMAVAIAALIGVPCGIVSAVFRGRVVDQLFTGIAMLGASIPSFWLGIVLIQIFAVSFGWFPVSGYGAPDAPLAERLHALVLPATVLGLLNSALIIRFTRASMLDVLGEDYVRTARSKGLSESTVVLKHALRNALVPIVTVIGLTVALMIGGAVITETVFGLPGVGNLVVSAVLRRDYPVIQGALLVIAAIYVLINFSIDLLYAVVDPRVKV</sequence>
<evidence type="ECO:0000313" key="12">
    <source>
        <dbReference type="Proteomes" id="UP000271137"/>
    </source>
</evidence>
<dbReference type="RefSeq" id="WP_124957374.1">
    <property type="nucleotide sequence ID" value="NZ_CBFHCE010000020.1"/>
</dbReference>
<protein>
    <submittedName>
        <fullName evidence="9">ABC transporter permease</fullName>
    </submittedName>
    <submittedName>
        <fullName evidence="11">Peptide/nickel transport system permease protein</fullName>
    </submittedName>
</protein>
<organism evidence="9 13">
    <name type="scientific">Variovorax beijingensis</name>
    <dbReference type="NCBI Taxonomy" id="2496117"/>
    <lineage>
        <taxon>Bacteria</taxon>
        <taxon>Pseudomonadati</taxon>
        <taxon>Pseudomonadota</taxon>
        <taxon>Betaproteobacteria</taxon>
        <taxon>Burkholderiales</taxon>
        <taxon>Comamonadaceae</taxon>
        <taxon>Variovorax</taxon>
    </lineage>
</organism>
<feature type="transmembrane region" description="Helical" evidence="7">
    <location>
        <begin position="235"/>
        <end position="261"/>
    </location>
</feature>
<dbReference type="PROSITE" id="PS50928">
    <property type="entry name" value="ABC_TM1"/>
    <property type="match status" value="1"/>
</dbReference>
<dbReference type="Proteomes" id="UP000271137">
    <property type="component" value="Unassembled WGS sequence"/>
</dbReference>
<dbReference type="InterPro" id="IPR000515">
    <property type="entry name" value="MetI-like"/>
</dbReference>
<dbReference type="Pfam" id="PF19300">
    <property type="entry name" value="BPD_transp_1_N"/>
    <property type="match status" value="1"/>
</dbReference>
<evidence type="ECO:0000259" key="8">
    <source>
        <dbReference type="PROSITE" id="PS50928"/>
    </source>
</evidence>
<dbReference type="EMBL" id="VIVL01000002">
    <property type="protein sequence ID" value="TWD88641.1"/>
    <property type="molecule type" value="Genomic_DNA"/>
</dbReference>
<evidence type="ECO:0000256" key="6">
    <source>
        <dbReference type="ARBA" id="ARBA00023136"/>
    </source>
</evidence>
<name>A0A3P3EZ06_9BURK</name>
<dbReference type="CDD" id="cd06261">
    <property type="entry name" value="TM_PBP2"/>
    <property type="match status" value="1"/>
</dbReference>
<dbReference type="Gene3D" id="1.10.3720.10">
    <property type="entry name" value="MetI-like"/>
    <property type="match status" value="1"/>
</dbReference>
<proteinExistence type="inferred from homology"/>
<dbReference type="InterPro" id="IPR045621">
    <property type="entry name" value="BPD_transp_1_N"/>
</dbReference>
<evidence type="ECO:0000313" key="13">
    <source>
        <dbReference type="Proteomes" id="UP000271590"/>
    </source>
</evidence>